<feature type="compositionally biased region" description="Acidic residues" evidence="1">
    <location>
        <begin position="264"/>
        <end position="277"/>
    </location>
</feature>
<dbReference type="EMBL" id="JANBPU010000173">
    <property type="protein sequence ID" value="KAJ1914917.1"/>
    <property type="molecule type" value="Genomic_DNA"/>
</dbReference>
<evidence type="ECO:0000313" key="3">
    <source>
        <dbReference type="EMBL" id="KAJ1914917.1"/>
    </source>
</evidence>
<accession>A0A9W8DR48</accession>
<dbReference type="PANTHER" id="PTHR36182">
    <property type="entry name" value="PROTEIN, PUTATIVE (AFU_ORTHOLOGUE AFUA_6G10930)-RELATED"/>
    <property type="match status" value="1"/>
</dbReference>
<feature type="chain" id="PRO_5040889495" description="Endoglucanase" evidence="2">
    <location>
        <begin position="23"/>
        <end position="277"/>
    </location>
</feature>
<keyword evidence="2" id="KW-0732">Signal</keyword>
<evidence type="ECO:0000313" key="4">
    <source>
        <dbReference type="Proteomes" id="UP001150538"/>
    </source>
</evidence>
<feature type="signal peptide" evidence="2">
    <location>
        <begin position="1"/>
        <end position="22"/>
    </location>
</feature>
<comment type="caution">
    <text evidence="3">The sequence shown here is derived from an EMBL/GenBank/DDBJ whole genome shotgun (WGS) entry which is preliminary data.</text>
</comment>
<evidence type="ECO:0000256" key="1">
    <source>
        <dbReference type="SAM" id="MobiDB-lite"/>
    </source>
</evidence>
<reference evidence="3" key="1">
    <citation type="submission" date="2022-07" db="EMBL/GenBank/DDBJ databases">
        <title>Phylogenomic reconstructions and comparative analyses of Kickxellomycotina fungi.</title>
        <authorList>
            <person name="Reynolds N.K."/>
            <person name="Stajich J.E."/>
            <person name="Barry K."/>
            <person name="Grigoriev I.V."/>
            <person name="Crous P."/>
            <person name="Smith M.E."/>
        </authorList>
    </citation>
    <scope>NUCLEOTIDE SEQUENCE</scope>
    <source>
        <strain evidence="3">NBRC 100468</strain>
    </source>
</reference>
<dbReference type="Gene3D" id="2.70.50.70">
    <property type="match status" value="1"/>
</dbReference>
<evidence type="ECO:0000256" key="2">
    <source>
        <dbReference type="SAM" id="SignalP"/>
    </source>
</evidence>
<dbReference type="PANTHER" id="PTHR36182:SF1">
    <property type="entry name" value="PROTEIN, PUTATIVE (AFU_ORTHOLOGUE AFUA_6G10930)-RELATED"/>
    <property type="match status" value="1"/>
</dbReference>
<name>A0A9W8DR48_9FUNG</name>
<proteinExistence type="predicted"/>
<dbReference type="Proteomes" id="UP001150538">
    <property type="component" value="Unassembled WGS sequence"/>
</dbReference>
<organism evidence="3 4">
    <name type="scientific">Mycoemilia scoparia</name>
    <dbReference type="NCBI Taxonomy" id="417184"/>
    <lineage>
        <taxon>Eukaryota</taxon>
        <taxon>Fungi</taxon>
        <taxon>Fungi incertae sedis</taxon>
        <taxon>Zoopagomycota</taxon>
        <taxon>Kickxellomycotina</taxon>
        <taxon>Kickxellomycetes</taxon>
        <taxon>Kickxellales</taxon>
        <taxon>Kickxellaceae</taxon>
        <taxon>Mycoemilia</taxon>
    </lineage>
</organism>
<gene>
    <name evidence="3" type="ORF">H4219_004572</name>
</gene>
<feature type="region of interest" description="Disordered" evidence="1">
    <location>
        <begin position="229"/>
        <end position="277"/>
    </location>
</feature>
<protein>
    <recommendedName>
        <fullName evidence="5">Endoglucanase</fullName>
    </recommendedName>
</protein>
<evidence type="ECO:0008006" key="5">
    <source>
        <dbReference type="Google" id="ProtNLM"/>
    </source>
</evidence>
<keyword evidence="4" id="KW-1185">Reference proteome</keyword>
<sequence>MKSTFTTTLAITLTFLAPSLLGHMLMLDPCPRYYDKENCPKPPSGQKVDYEINGSIGDDEKIKRPKCHYTVPYDEPTVKMTAGGKYTVKFSKDGPNGHKGGHCQFAIGYNGEDFVAIHEVFSHCFYKDKGADADKYEDEGAEVFEYEVPIPKDVPSGRAIFAWGWTSAYGTREFYMNCSDIEIEGGTGTELKGKSMIYPNYGPDPEIAIPELADAGYEVGIEYYKNAKEITVKPEGGSTGGGSSEPGSKKSKEEVADNETSTTPDDEDEESDGGSDK</sequence>
<dbReference type="AlphaFoldDB" id="A0A9W8DR48"/>
<dbReference type="OrthoDB" id="2342176at2759"/>